<proteinExistence type="inferred from homology"/>
<evidence type="ECO:0000256" key="1">
    <source>
        <dbReference type="ARBA" id="ARBA00006484"/>
    </source>
</evidence>
<comment type="similarity">
    <text evidence="1">Belongs to the short-chain dehydrogenases/reductases (SDR) family.</text>
</comment>
<accession>A0A072NXN1</accession>
<dbReference type="GO" id="GO:0016491">
    <property type="term" value="F:oxidoreductase activity"/>
    <property type="evidence" value="ECO:0007669"/>
    <property type="project" value="UniProtKB-KW"/>
</dbReference>
<dbReference type="VEuPathDB" id="FungiDB:A1O9_11581"/>
<evidence type="ECO:0000256" key="2">
    <source>
        <dbReference type="ARBA" id="ARBA00022857"/>
    </source>
</evidence>
<gene>
    <name evidence="4" type="ORF">A1O9_11581</name>
</gene>
<dbReference type="OrthoDB" id="9876299at2759"/>
<organism evidence="4 5">
    <name type="scientific">Exophiala aquamarina CBS 119918</name>
    <dbReference type="NCBI Taxonomy" id="1182545"/>
    <lineage>
        <taxon>Eukaryota</taxon>
        <taxon>Fungi</taxon>
        <taxon>Dikarya</taxon>
        <taxon>Ascomycota</taxon>
        <taxon>Pezizomycotina</taxon>
        <taxon>Eurotiomycetes</taxon>
        <taxon>Chaetothyriomycetidae</taxon>
        <taxon>Chaetothyriales</taxon>
        <taxon>Herpotrichiellaceae</taxon>
        <taxon>Exophiala</taxon>
    </lineage>
</organism>
<dbReference type="RefSeq" id="XP_013254931.1">
    <property type="nucleotide sequence ID" value="XM_013399477.1"/>
</dbReference>
<reference evidence="4 5" key="1">
    <citation type="submission" date="2013-03" db="EMBL/GenBank/DDBJ databases">
        <title>The Genome Sequence of Exophiala aquamarina CBS 119918.</title>
        <authorList>
            <consortium name="The Broad Institute Genomics Platform"/>
            <person name="Cuomo C."/>
            <person name="de Hoog S."/>
            <person name="Gorbushina A."/>
            <person name="Walker B."/>
            <person name="Young S.K."/>
            <person name="Zeng Q."/>
            <person name="Gargeya S."/>
            <person name="Fitzgerald M."/>
            <person name="Haas B."/>
            <person name="Abouelleil A."/>
            <person name="Allen A.W."/>
            <person name="Alvarado L."/>
            <person name="Arachchi H.M."/>
            <person name="Berlin A.M."/>
            <person name="Chapman S.B."/>
            <person name="Gainer-Dewar J."/>
            <person name="Goldberg J."/>
            <person name="Griggs A."/>
            <person name="Gujja S."/>
            <person name="Hansen M."/>
            <person name="Howarth C."/>
            <person name="Imamovic A."/>
            <person name="Ireland A."/>
            <person name="Larimer J."/>
            <person name="McCowan C."/>
            <person name="Murphy C."/>
            <person name="Pearson M."/>
            <person name="Poon T.W."/>
            <person name="Priest M."/>
            <person name="Roberts A."/>
            <person name="Saif S."/>
            <person name="Shea T."/>
            <person name="Sisk P."/>
            <person name="Sykes S."/>
            <person name="Wortman J."/>
            <person name="Nusbaum C."/>
            <person name="Birren B."/>
        </authorList>
    </citation>
    <scope>NUCLEOTIDE SEQUENCE [LARGE SCALE GENOMIC DNA]</scope>
    <source>
        <strain evidence="4 5">CBS 119918</strain>
    </source>
</reference>
<dbReference type="InterPro" id="IPR002347">
    <property type="entry name" value="SDR_fam"/>
</dbReference>
<evidence type="ECO:0008006" key="6">
    <source>
        <dbReference type="Google" id="ProtNLM"/>
    </source>
</evidence>
<dbReference type="Proteomes" id="UP000027920">
    <property type="component" value="Unassembled WGS sequence"/>
</dbReference>
<dbReference type="Pfam" id="PF00106">
    <property type="entry name" value="adh_short"/>
    <property type="match status" value="1"/>
</dbReference>
<dbReference type="Gene3D" id="3.40.50.720">
    <property type="entry name" value="NAD(P)-binding Rossmann-like Domain"/>
    <property type="match status" value="1"/>
</dbReference>
<dbReference type="GeneID" id="25286479"/>
<keyword evidence="5" id="KW-1185">Reference proteome</keyword>
<evidence type="ECO:0000313" key="5">
    <source>
        <dbReference type="Proteomes" id="UP000027920"/>
    </source>
</evidence>
<dbReference type="SUPFAM" id="SSF51735">
    <property type="entry name" value="NAD(P)-binding Rossmann-fold domains"/>
    <property type="match status" value="1"/>
</dbReference>
<dbReference type="PRINTS" id="PR00081">
    <property type="entry name" value="GDHRDH"/>
</dbReference>
<dbReference type="PANTHER" id="PTHR43544:SF7">
    <property type="entry name" value="NADB-LER2"/>
    <property type="match status" value="1"/>
</dbReference>
<dbReference type="PANTHER" id="PTHR43544">
    <property type="entry name" value="SHORT-CHAIN DEHYDROGENASE/REDUCTASE"/>
    <property type="match status" value="1"/>
</dbReference>
<dbReference type="InterPro" id="IPR036291">
    <property type="entry name" value="NAD(P)-bd_dom_sf"/>
</dbReference>
<evidence type="ECO:0000313" key="4">
    <source>
        <dbReference type="EMBL" id="KEF52341.1"/>
    </source>
</evidence>
<dbReference type="AlphaFoldDB" id="A0A072NXN1"/>
<protein>
    <recommendedName>
        <fullName evidence="6">NAD(P)-binding protein</fullName>
    </recommendedName>
</protein>
<dbReference type="GO" id="GO:0005737">
    <property type="term" value="C:cytoplasm"/>
    <property type="evidence" value="ECO:0007669"/>
    <property type="project" value="TreeGrafter"/>
</dbReference>
<keyword evidence="2" id="KW-0521">NADP</keyword>
<dbReference type="EMBL" id="AMGV01000018">
    <property type="protein sequence ID" value="KEF52341.1"/>
    <property type="molecule type" value="Genomic_DNA"/>
</dbReference>
<name>A0A072NXN1_9EURO</name>
<dbReference type="InterPro" id="IPR051468">
    <property type="entry name" value="Fungal_SecMetab_SDRs"/>
</dbReference>
<comment type="caution">
    <text evidence="4">The sequence shown here is derived from an EMBL/GenBank/DDBJ whole genome shotgun (WGS) entry which is preliminary data.</text>
</comment>
<evidence type="ECO:0000256" key="3">
    <source>
        <dbReference type="ARBA" id="ARBA00023002"/>
    </source>
</evidence>
<dbReference type="HOGENOM" id="CLU_010194_9_1_1"/>
<sequence>MAPPTVVLITGAGRGIGKALATTYLSFPDHVVVGTLRDLKGPQAEQLRSLPAASGSRLLLVGIENTNLSDPKNAIEEVEAAGIDYIDIVIANSAVSIGGGPLEAVDLKFFNASFDVNVVSGLALFQAVHKLLAKSSDPKWISISSRGGSVAAPLPWYPYAAAYCMSKAAQNWFTQALHIGNQPLTAFAVHPGFVSTDMGIAAATSAGIALPETSSEESAKNIINLIGSATRENSSGRFFDVDTREEIPW</sequence>
<keyword evidence="3" id="KW-0560">Oxidoreductase</keyword>